<proteinExistence type="inferred from homology"/>
<dbReference type="GO" id="GO:0005198">
    <property type="term" value="F:structural molecule activity"/>
    <property type="evidence" value="ECO:0007669"/>
    <property type="project" value="InterPro"/>
</dbReference>
<keyword evidence="6" id="KW-1185">Reference proteome</keyword>
<dbReference type="PANTHER" id="PTHR42792">
    <property type="entry name" value="FLAGELLIN"/>
    <property type="match status" value="1"/>
</dbReference>
<feature type="domain" description="Flagellin C-terminal" evidence="4">
    <location>
        <begin position="258"/>
        <end position="333"/>
    </location>
</feature>
<protein>
    <recommendedName>
        <fullName evidence="4">Flagellin C-terminal domain-containing protein</fullName>
    </recommendedName>
</protein>
<evidence type="ECO:0000256" key="2">
    <source>
        <dbReference type="ARBA" id="ARBA00005709"/>
    </source>
</evidence>
<dbReference type="InterPro" id="IPR001492">
    <property type="entry name" value="Flagellin"/>
</dbReference>
<dbReference type="PANTHER" id="PTHR42792:SF1">
    <property type="entry name" value="FLAGELLAR HOOK-ASSOCIATED PROTEIN 3"/>
    <property type="match status" value="1"/>
</dbReference>
<organism evidence="5 6">
    <name type="scientific">Pseudoprimorskyibacter insulae</name>
    <dbReference type="NCBI Taxonomy" id="1695997"/>
    <lineage>
        <taxon>Bacteria</taxon>
        <taxon>Pseudomonadati</taxon>
        <taxon>Pseudomonadota</taxon>
        <taxon>Alphaproteobacteria</taxon>
        <taxon>Rhodobacterales</taxon>
        <taxon>Paracoccaceae</taxon>
        <taxon>Pseudoprimorskyibacter</taxon>
    </lineage>
</organism>
<evidence type="ECO:0000313" key="5">
    <source>
        <dbReference type="EMBL" id="SPF79425.1"/>
    </source>
</evidence>
<dbReference type="Gene3D" id="1.20.1330.10">
    <property type="entry name" value="f41 fragment of flagellin, N-terminal domain"/>
    <property type="match status" value="1"/>
</dbReference>
<dbReference type="SUPFAM" id="SSF64518">
    <property type="entry name" value="Phase 1 flagellin"/>
    <property type="match status" value="1"/>
</dbReference>
<name>A0A2R8ATR3_9RHOB</name>
<dbReference type="Pfam" id="PF00700">
    <property type="entry name" value="Flagellin_C"/>
    <property type="match status" value="1"/>
</dbReference>
<dbReference type="EMBL" id="OMOJ01000002">
    <property type="protein sequence ID" value="SPF79425.1"/>
    <property type="molecule type" value="Genomic_DNA"/>
</dbReference>
<keyword evidence="3" id="KW-0975">Bacterial flagellum</keyword>
<dbReference type="AlphaFoldDB" id="A0A2R8ATR3"/>
<evidence type="ECO:0000256" key="1">
    <source>
        <dbReference type="ARBA" id="ARBA00004365"/>
    </source>
</evidence>
<dbReference type="Proteomes" id="UP000244904">
    <property type="component" value="Unassembled WGS sequence"/>
</dbReference>
<comment type="similarity">
    <text evidence="2">Belongs to the bacterial flagellin family.</text>
</comment>
<reference evidence="6" key="1">
    <citation type="submission" date="2018-03" db="EMBL/GenBank/DDBJ databases">
        <authorList>
            <person name="Rodrigo-Torres L."/>
            <person name="Arahal R. D."/>
            <person name="Lucena T."/>
        </authorList>
    </citation>
    <scope>NUCLEOTIDE SEQUENCE [LARGE SCALE GENOMIC DNA]</scope>
    <source>
        <strain evidence="6">CECT 8871</strain>
    </source>
</reference>
<sequence length="334" mass="35526">MLTIGDLAQSLVSRANQMRLKTQMNDLSQQVTTGLQTDLASHFSGNLMTIASIEATLNRAEAFKIANTETKAMADSTQAVLETAQTLTDNLTTDFLNADLSTARSARNAIAATAEQTFSALVSQLNTQVGGRSLFAGVATDMSALADPNAIVQAVKSELSGATTLSDVQQRLADWFNAPGGGFATFAYKGADQSRSPSALSDTESVQLDLRADHVVFRNILQATVMGQLAGDPDIAATDELQSAMLSAAGNQLLSVQTRLVELRAELGASQERIENAMARNATEVSALQMTRNALIGADPYEAAGKLNAVQFQLESLYAITARNSRLSLVEYLR</sequence>
<comment type="subcellular location">
    <subcellularLocation>
        <location evidence="1">Bacterial flagellum</location>
    </subcellularLocation>
</comment>
<evidence type="ECO:0000256" key="3">
    <source>
        <dbReference type="ARBA" id="ARBA00023143"/>
    </source>
</evidence>
<dbReference type="OrthoDB" id="7312911at2"/>
<dbReference type="GO" id="GO:0009288">
    <property type="term" value="C:bacterial-type flagellum"/>
    <property type="evidence" value="ECO:0007669"/>
    <property type="project" value="UniProtKB-SubCell"/>
</dbReference>
<accession>A0A2R8ATR3</accession>
<evidence type="ECO:0000313" key="6">
    <source>
        <dbReference type="Proteomes" id="UP000244904"/>
    </source>
</evidence>
<evidence type="ECO:0000259" key="4">
    <source>
        <dbReference type="Pfam" id="PF00700"/>
    </source>
</evidence>
<dbReference type="InterPro" id="IPR046358">
    <property type="entry name" value="Flagellin_C"/>
</dbReference>
<gene>
    <name evidence="5" type="ORF">PRI8871_01221</name>
</gene>